<dbReference type="Proteomes" id="UP000479710">
    <property type="component" value="Unassembled WGS sequence"/>
</dbReference>
<protein>
    <submittedName>
        <fullName evidence="1">Uncharacterized protein</fullName>
    </submittedName>
</protein>
<organism evidence="1 2">
    <name type="scientific">Oryza meyeriana var. granulata</name>
    <dbReference type="NCBI Taxonomy" id="110450"/>
    <lineage>
        <taxon>Eukaryota</taxon>
        <taxon>Viridiplantae</taxon>
        <taxon>Streptophyta</taxon>
        <taxon>Embryophyta</taxon>
        <taxon>Tracheophyta</taxon>
        <taxon>Spermatophyta</taxon>
        <taxon>Magnoliopsida</taxon>
        <taxon>Liliopsida</taxon>
        <taxon>Poales</taxon>
        <taxon>Poaceae</taxon>
        <taxon>BOP clade</taxon>
        <taxon>Oryzoideae</taxon>
        <taxon>Oryzeae</taxon>
        <taxon>Oryzinae</taxon>
        <taxon>Oryza</taxon>
        <taxon>Oryza meyeriana</taxon>
    </lineage>
</organism>
<gene>
    <name evidence="1" type="ORF">E2562_026941</name>
</gene>
<comment type="caution">
    <text evidence="1">The sequence shown here is derived from an EMBL/GenBank/DDBJ whole genome shotgun (WGS) entry which is preliminary data.</text>
</comment>
<evidence type="ECO:0000313" key="1">
    <source>
        <dbReference type="EMBL" id="KAF0889527.1"/>
    </source>
</evidence>
<reference evidence="1 2" key="1">
    <citation type="submission" date="2019-11" db="EMBL/GenBank/DDBJ databases">
        <title>Whole genome sequence of Oryza granulata.</title>
        <authorList>
            <person name="Li W."/>
        </authorList>
    </citation>
    <scope>NUCLEOTIDE SEQUENCE [LARGE SCALE GENOMIC DNA]</scope>
    <source>
        <strain evidence="2">cv. Menghai</strain>
        <tissue evidence="1">Leaf</tissue>
    </source>
</reference>
<evidence type="ECO:0000313" key="2">
    <source>
        <dbReference type="Proteomes" id="UP000479710"/>
    </source>
</evidence>
<keyword evidence="2" id="KW-1185">Reference proteome</keyword>
<name>A0A6G1BP31_9ORYZ</name>
<accession>A0A6G1BP31</accession>
<dbReference type="EMBL" id="SPHZ02000012">
    <property type="protein sequence ID" value="KAF0889527.1"/>
    <property type="molecule type" value="Genomic_DNA"/>
</dbReference>
<proteinExistence type="predicted"/>
<sequence>MCFIECGGFVAHRKQQVNVGHELSLGQPGIHRGSEEIIQCPESQWCAVVMIIIESWISAWRRRELHWSHQHGGGRSPSFQLDWLPVAHNNRCVLDVERLRISRAGGLPLLPLVPRLRLVEHRIA</sequence>
<dbReference type="AlphaFoldDB" id="A0A6G1BP31"/>